<dbReference type="OrthoDB" id="772730at2759"/>
<dbReference type="PANTHER" id="PTHR47926:SF456">
    <property type="entry name" value="PENTATRICOPEPTIDE REPEAT-CONTAINING PROTEIN ELI1, CHLOROPLASTIC"/>
    <property type="match status" value="1"/>
</dbReference>
<keyword evidence="5" id="KW-1185">Reference proteome</keyword>
<dbReference type="Pfam" id="PF13041">
    <property type="entry name" value="PPR_2"/>
    <property type="match status" value="1"/>
</dbReference>
<keyword evidence="1" id="KW-0677">Repeat</keyword>
<evidence type="ECO:0000313" key="5">
    <source>
        <dbReference type="Proteomes" id="UP000594638"/>
    </source>
</evidence>
<dbReference type="AlphaFoldDB" id="A0A8S0RJJ0"/>
<dbReference type="GO" id="GO:0003723">
    <property type="term" value="F:RNA binding"/>
    <property type="evidence" value="ECO:0007669"/>
    <property type="project" value="InterPro"/>
</dbReference>
<protein>
    <submittedName>
        <fullName evidence="4">Pentatricopeptide repeat-containing At2g45350, chloroplastic</fullName>
    </submittedName>
</protein>
<name>A0A8S0RJJ0_OLEEU</name>
<evidence type="ECO:0000256" key="2">
    <source>
        <dbReference type="ARBA" id="ARBA00061659"/>
    </source>
</evidence>
<dbReference type="InterPro" id="IPR002885">
    <property type="entry name" value="PPR_rpt"/>
</dbReference>
<sequence length="329" mass="36732">MPERDVISWATMVDGYAKIGNVDVARGFFDSMPQRDVISCNAMMVGYVKSGLCKEALRVFHDMLSGSSFDLAPDNVTLLTALSAIAQLGCIEEGVAIHRYMEDHGFVVSGKLGVALIDMYAKCGSIERAMNVFEDVEKKGIDHWNTIIGGLAIHGLGDLAFGFFLEMERLHLEPDDITFIAVLNACGHAGLVKEGVLCFEIMRRIHKMEPKLQHYGCMVDILARAGHVEEATRFVKVMPIEPNDVIWRTLLSACTNHEKLSIGEPVAKHLIGIDSYNPSSYILLSNMYAQFGLWDYVRQVRTIMKERDLKKVPGCSWIELEGSVHQFFV</sequence>
<evidence type="ECO:0000256" key="1">
    <source>
        <dbReference type="ARBA" id="ARBA00022737"/>
    </source>
</evidence>
<dbReference type="FunFam" id="1.25.40.10:FF:000277">
    <property type="entry name" value="Pentatricopeptide repeat-containing protein, mitochondrial"/>
    <property type="match status" value="1"/>
</dbReference>
<dbReference type="GO" id="GO:0005737">
    <property type="term" value="C:cytoplasm"/>
    <property type="evidence" value="ECO:0007669"/>
    <property type="project" value="UniProtKB-ARBA"/>
</dbReference>
<dbReference type="PANTHER" id="PTHR47926">
    <property type="entry name" value="PENTATRICOPEPTIDE REPEAT-CONTAINING PROTEIN"/>
    <property type="match status" value="1"/>
</dbReference>
<accession>A0A8S0RJJ0</accession>
<dbReference type="InterPro" id="IPR046960">
    <property type="entry name" value="PPR_At4g14850-like_plant"/>
</dbReference>
<organism evidence="4 5">
    <name type="scientific">Olea europaea subsp. europaea</name>
    <dbReference type="NCBI Taxonomy" id="158383"/>
    <lineage>
        <taxon>Eukaryota</taxon>
        <taxon>Viridiplantae</taxon>
        <taxon>Streptophyta</taxon>
        <taxon>Embryophyta</taxon>
        <taxon>Tracheophyta</taxon>
        <taxon>Spermatophyta</taxon>
        <taxon>Magnoliopsida</taxon>
        <taxon>eudicotyledons</taxon>
        <taxon>Gunneridae</taxon>
        <taxon>Pentapetalae</taxon>
        <taxon>asterids</taxon>
        <taxon>lamiids</taxon>
        <taxon>Lamiales</taxon>
        <taxon>Oleaceae</taxon>
        <taxon>Oleeae</taxon>
        <taxon>Olea</taxon>
    </lineage>
</organism>
<dbReference type="NCBIfam" id="TIGR00756">
    <property type="entry name" value="PPR"/>
    <property type="match status" value="3"/>
</dbReference>
<gene>
    <name evidence="4" type="ORF">OLEA9_A044418</name>
</gene>
<reference evidence="4 5" key="1">
    <citation type="submission" date="2019-12" db="EMBL/GenBank/DDBJ databases">
        <authorList>
            <person name="Alioto T."/>
            <person name="Alioto T."/>
            <person name="Gomez Garrido J."/>
        </authorList>
    </citation>
    <scope>NUCLEOTIDE SEQUENCE [LARGE SCALE GENOMIC DNA]</scope>
</reference>
<dbReference type="Pfam" id="PF20431">
    <property type="entry name" value="E_motif"/>
    <property type="match status" value="1"/>
</dbReference>
<dbReference type="Gene3D" id="1.25.40.10">
    <property type="entry name" value="Tetratricopeptide repeat domain"/>
    <property type="match status" value="2"/>
</dbReference>
<dbReference type="Proteomes" id="UP000594638">
    <property type="component" value="Unassembled WGS sequence"/>
</dbReference>
<evidence type="ECO:0000313" key="4">
    <source>
        <dbReference type="EMBL" id="CAA2979946.1"/>
    </source>
</evidence>
<dbReference type="Pfam" id="PF01535">
    <property type="entry name" value="PPR"/>
    <property type="match status" value="4"/>
</dbReference>
<comment type="caution">
    <text evidence="4">The sequence shown here is derived from an EMBL/GenBank/DDBJ whole genome shotgun (WGS) entry which is preliminary data.</text>
</comment>
<dbReference type="PROSITE" id="PS51375">
    <property type="entry name" value="PPR"/>
    <property type="match status" value="1"/>
</dbReference>
<dbReference type="InterPro" id="IPR011990">
    <property type="entry name" value="TPR-like_helical_dom_sf"/>
</dbReference>
<evidence type="ECO:0000256" key="3">
    <source>
        <dbReference type="PROSITE-ProRule" id="PRU00708"/>
    </source>
</evidence>
<feature type="repeat" description="PPR" evidence="3">
    <location>
        <begin position="5"/>
        <end position="39"/>
    </location>
</feature>
<comment type="similarity">
    <text evidence="2">Belongs to the PPR family. PCMP-E subfamily.</text>
</comment>
<dbReference type="EMBL" id="CACTIH010003637">
    <property type="protein sequence ID" value="CAA2979946.1"/>
    <property type="molecule type" value="Genomic_DNA"/>
</dbReference>
<dbReference type="InterPro" id="IPR046848">
    <property type="entry name" value="E_motif"/>
</dbReference>
<proteinExistence type="inferred from homology"/>
<dbReference type="GO" id="GO:0016556">
    <property type="term" value="P:mRNA modification"/>
    <property type="evidence" value="ECO:0007669"/>
    <property type="project" value="UniProtKB-ARBA"/>
</dbReference>
<dbReference type="Gramene" id="OE9A044418T1">
    <property type="protein sequence ID" value="OE9A044418C1"/>
    <property type="gene ID" value="OE9A044418"/>
</dbReference>